<accession>A0A8I0A8K5</accession>
<protein>
    <submittedName>
        <fullName evidence="1">Uncharacterized protein</fullName>
    </submittedName>
</protein>
<keyword evidence="2" id="KW-1185">Reference proteome</keyword>
<organism evidence="1 2">
    <name type="scientific">Clostridium lentum</name>
    <dbReference type="NCBI Taxonomy" id="2763037"/>
    <lineage>
        <taxon>Bacteria</taxon>
        <taxon>Bacillati</taxon>
        <taxon>Bacillota</taxon>
        <taxon>Clostridia</taxon>
        <taxon>Eubacteriales</taxon>
        <taxon>Clostridiaceae</taxon>
        <taxon>Clostridium</taxon>
    </lineage>
</organism>
<dbReference type="RefSeq" id="WP_186835073.1">
    <property type="nucleotide sequence ID" value="NZ_JACOOQ010000010.1"/>
</dbReference>
<reference evidence="1" key="1">
    <citation type="submission" date="2020-08" db="EMBL/GenBank/DDBJ databases">
        <title>Genome public.</title>
        <authorList>
            <person name="Liu C."/>
            <person name="Sun Q."/>
        </authorList>
    </citation>
    <scope>NUCLEOTIDE SEQUENCE</scope>
    <source>
        <strain evidence="1">NSJ-42</strain>
    </source>
</reference>
<evidence type="ECO:0000313" key="2">
    <source>
        <dbReference type="Proteomes" id="UP000662088"/>
    </source>
</evidence>
<sequence>MQEKRIAAKTLTDTEESLYTNSAGAIVKTILLHNSNATEKEVTLNIDGVTFLFRLSTKETKILNSPLIINSFKAKGAGINIHISGIQL</sequence>
<proteinExistence type="predicted"/>
<dbReference type="AlphaFoldDB" id="A0A8I0A8K5"/>
<gene>
    <name evidence="1" type="ORF">H8R92_07105</name>
</gene>
<comment type="caution">
    <text evidence="1">The sequence shown here is derived from an EMBL/GenBank/DDBJ whole genome shotgun (WGS) entry which is preliminary data.</text>
</comment>
<dbReference type="EMBL" id="JACOOQ010000010">
    <property type="protein sequence ID" value="MBC5640202.1"/>
    <property type="molecule type" value="Genomic_DNA"/>
</dbReference>
<evidence type="ECO:0000313" key="1">
    <source>
        <dbReference type="EMBL" id="MBC5640202.1"/>
    </source>
</evidence>
<name>A0A8I0A8K5_9CLOT</name>
<dbReference type="Proteomes" id="UP000662088">
    <property type="component" value="Unassembled WGS sequence"/>
</dbReference>